<sequence>MLQFVISAQQQTPAAPPASITPVVVVALCSLLVALFSLIFTVASFWRLNAYQGKLKSWEPRSFVALINGSVLSFRFPLVLHNTGAKPIVVQEFRMRIIGESVPPLPWNVCGEHLYPSEGDGLPACF</sequence>
<protein>
    <recommendedName>
        <fullName evidence="4">DUF58 domain-containing protein</fullName>
    </recommendedName>
</protein>
<dbReference type="RefSeq" id="WP_316000270.1">
    <property type="nucleotide sequence ID" value="NZ_JAWDJT010000045.1"/>
</dbReference>
<evidence type="ECO:0008006" key="4">
    <source>
        <dbReference type="Google" id="ProtNLM"/>
    </source>
</evidence>
<evidence type="ECO:0000313" key="3">
    <source>
        <dbReference type="Proteomes" id="UP001250698"/>
    </source>
</evidence>
<feature type="transmembrane region" description="Helical" evidence="1">
    <location>
        <begin position="20"/>
        <end position="46"/>
    </location>
</feature>
<evidence type="ECO:0000313" key="2">
    <source>
        <dbReference type="EMBL" id="MDU0372919.1"/>
    </source>
</evidence>
<reference evidence="2 3" key="1">
    <citation type="submission" date="2023-10" db="EMBL/GenBank/DDBJ databases">
        <title>Hymenobacter endophyticus sp. nov., an isolate from the leaf tissues of wheat.</title>
        <authorList>
            <person name="Dai Y."/>
        </authorList>
    </citation>
    <scope>NUCLEOTIDE SEQUENCE [LARGE SCALE GENOMIC DNA]</scope>
    <source>
        <strain evidence="2 3">ZK17L-C2</strain>
    </source>
</reference>
<comment type="caution">
    <text evidence="2">The sequence shown here is derived from an EMBL/GenBank/DDBJ whole genome shotgun (WGS) entry which is preliminary data.</text>
</comment>
<gene>
    <name evidence="2" type="ORF">ROI90_21140</name>
</gene>
<keyword evidence="1" id="KW-1133">Transmembrane helix</keyword>
<proteinExistence type="predicted"/>
<keyword evidence="3" id="KW-1185">Reference proteome</keyword>
<name>A0ABU3TNH4_9BACT</name>
<dbReference type="EMBL" id="JAWDJT010000045">
    <property type="protein sequence ID" value="MDU0372919.1"/>
    <property type="molecule type" value="Genomic_DNA"/>
</dbReference>
<evidence type="ECO:0000256" key="1">
    <source>
        <dbReference type="SAM" id="Phobius"/>
    </source>
</evidence>
<feature type="non-terminal residue" evidence="2">
    <location>
        <position position="126"/>
    </location>
</feature>
<organism evidence="2 3">
    <name type="scientific">Hymenobacter endophyticus</name>
    <dbReference type="NCBI Taxonomy" id="3076335"/>
    <lineage>
        <taxon>Bacteria</taxon>
        <taxon>Pseudomonadati</taxon>
        <taxon>Bacteroidota</taxon>
        <taxon>Cytophagia</taxon>
        <taxon>Cytophagales</taxon>
        <taxon>Hymenobacteraceae</taxon>
        <taxon>Hymenobacter</taxon>
    </lineage>
</organism>
<keyword evidence="1" id="KW-0472">Membrane</keyword>
<dbReference type="Proteomes" id="UP001250698">
    <property type="component" value="Unassembled WGS sequence"/>
</dbReference>
<accession>A0ABU3TNH4</accession>
<keyword evidence="1" id="KW-0812">Transmembrane</keyword>